<gene>
    <name evidence="2" type="ORF">ACG33_10235</name>
</gene>
<accession>A0A127FAM2</accession>
<dbReference type="STRING" id="465721.ACG33_10235"/>
<dbReference type="KEGG" id="sdf:ACG33_10235"/>
<evidence type="ECO:0000313" key="3">
    <source>
        <dbReference type="Proteomes" id="UP000070250"/>
    </source>
</evidence>
<keyword evidence="3" id="KW-1185">Reference proteome</keyword>
<dbReference type="InterPro" id="IPR036116">
    <property type="entry name" value="FN3_sf"/>
</dbReference>
<dbReference type="CDD" id="cd00063">
    <property type="entry name" value="FN3"/>
    <property type="match status" value="1"/>
</dbReference>
<evidence type="ECO:0000313" key="2">
    <source>
        <dbReference type="EMBL" id="AMN47473.1"/>
    </source>
</evidence>
<reference evidence="2 3" key="1">
    <citation type="submission" date="2015-06" db="EMBL/GenBank/DDBJ databases">
        <title>A Comprehensive Approach to Explore the Metabolic and Phylogenetic Diversity of Bacterial Steroid Degradation in the Environment: Testosterone as an Example.</title>
        <authorList>
            <person name="Yang F.-C."/>
            <person name="Chen Y.-L."/>
            <person name="Yu C.-P."/>
            <person name="Tang S.-L."/>
            <person name="Wang P.-H."/>
            <person name="Ismail W."/>
            <person name="Wang C.-H."/>
            <person name="Yang C.-Y."/>
            <person name="Chiang Y.-R."/>
        </authorList>
    </citation>
    <scope>NUCLEOTIDE SEQUENCE [LARGE SCALE GENOMIC DNA]</scope>
    <source>
        <strain evidence="2 3">DSM 18526</strain>
    </source>
</reference>
<dbReference type="SUPFAM" id="SSF49265">
    <property type="entry name" value="Fibronectin type III"/>
    <property type="match status" value="1"/>
</dbReference>
<proteinExistence type="predicted"/>
<dbReference type="InterPro" id="IPR013783">
    <property type="entry name" value="Ig-like_fold"/>
</dbReference>
<name>A0A127FAM2_STEDE</name>
<evidence type="ECO:0000259" key="1">
    <source>
        <dbReference type="PROSITE" id="PS50853"/>
    </source>
</evidence>
<dbReference type="Pfam" id="PF05345">
    <property type="entry name" value="He_PIG"/>
    <property type="match status" value="1"/>
</dbReference>
<dbReference type="Gene3D" id="2.60.40.10">
    <property type="entry name" value="Immunoglobulins"/>
    <property type="match status" value="2"/>
</dbReference>
<dbReference type="InterPro" id="IPR015919">
    <property type="entry name" value="Cadherin-like_sf"/>
</dbReference>
<dbReference type="SUPFAM" id="SSF49313">
    <property type="entry name" value="Cadherin-like"/>
    <property type="match status" value="1"/>
</dbReference>
<organism evidence="2 3">
    <name type="scientific">Steroidobacter denitrificans</name>
    <dbReference type="NCBI Taxonomy" id="465721"/>
    <lineage>
        <taxon>Bacteria</taxon>
        <taxon>Pseudomonadati</taxon>
        <taxon>Pseudomonadota</taxon>
        <taxon>Gammaproteobacteria</taxon>
        <taxon>Steroidobacterales</taxon>
        <taxon>Steroidobacteraceae</taxon>
        <taxon>Steroidobacter</taxon>
    </lineage>
</organism>
<dbReference type="GO" id="GO:0016020">
    <property type="term" value="C:membrane"/>
    <property type="evidence" value="ECO:0007669"/>
    <property type="project" value="InterPro"/>
</dbReference>
<sequence>MVLAGQSYSFQPTARDADGDALTFTVSNLPSWASFDAATGRLTGTPGSADVGIYSGIRIQVSDGQARASLGAFSITVSEVASGVATVSWLPPTQNSDGSVLTDLSGYQLHYGRAAGALDLSIVLNNPSLNSYMVENLSEGTWYFAVVAVNAQGLTSALSNIASKTIG</sequence>
<dbReference type="PROSITE" id="PS50853">
    <property type="entry name" value="FN3"/>
    <property type="match status" value="1"/>
</dbReference>
<dbReference type="InterPro" id="IPR003961">
    <property type="entry name" value="FN3_dom"/>
</dbReference>
<protein>
    <recommendedName>
        <fullName evidence="1">Fibronectin type-III domain-containing protein</fullName>
    </recommendedName>
</protein>
<dbReference type="EMBL" id="CP011971">
    <property type="protein sequence ID" value="AMN47473.1"/>
    <property type="molecule type" value="Genomic_DNA"/>
</dbReference>
<dbReference type="AlphaFoldDB" id="A0A127FAM2"/>
<dbReference type="GO" id="GO:0005509">
    <property type="term" value="F:calcium ion binding"/>
    <property type="evidence" value="ECO:0007669"/>
    <property type="project" value="InterPro"/>
</dbReference>
<feature type="domain" description="Fibronectin type-III" evidence="1">
    <location>
        <begin position="71"/>
        <end position="167"/>
    </location>
</feature>
<dbReference type="Proteomes" id="UP000070250">
    <property type="component" value="Chromosome"/>
</dbReference>
<dbReference type="SMART" id="SM00060">
    <property type="entry name" value="FN3"/>
    <property type="match status" value="1"/>
</dbReference>